<feature type="binding site" evidence="10">
    <location>
        <position position="440"/>
    </location>
    <ligand>
        <name>NADP(+)</name>
        <dbReference type="ChEBI" id="CHEBI:58349"/>
    </ligand>
</feature>
<protein>
    <recommendedName>
        <fullName evidence="8">NADPH:adrenodoxin oxidoreductase, mitochondrial</fullName>
        <ecNumber evidence="8">1.18.1.6</ecNumber>
    </recommendedName>
</protein>
<evidence type="ECO:0000256" key="10">
    <source>
        <dbReference type="PIRSR" id="PIRSR000362-2"/>
    </source>
</evidence>
<dbReference type="InterPro" id="IPR036188">
    <property type="entry name" value="FAD/NAD-bd_sf"/>
</dbReference>
<evidence type="ECO:0000256" key="3">
    <source>
        <dbReference type="ARBA" id="ARBA00022630"/>
    </source>
</evidence>
<organism evidence="11 12">
    <name type="scientific">Ascosphaera apis ARSEF 7405</name>
    <dbReference type="NCBI Taxonomy" id="392613"/>
    <lineage>
        <taxon>Eukaryota</taxon>
        <taxon>Fungi</taxon>
        <taxon>Dikarya</taxon>
        <taxon>Ascomycota</taxon>
        <taxon>Pezizomycotina</taxon>
        <taxon>Eurotiomycetes</taxon>
        <taxon>Eurotiomycetidae</taxon>
        <taxon>Onygenales</taxon>
        <taxon>Ascosphaeraceae</taxon>
        <taxon>Ascosphaera</taxon>
    </lineage>
</organism>
<evidence type="ECO:0000256" key="1">
    <source>
        <dbReference type="ARBA" id="ARBA00001974"/>
    </source>
</evidence>
<feature type="binding site" evidence="9">
    <location>
        <position position="32"/>
    </location>
    <ligand>
        <name>FAD</name>
        <dbReference type="ChEBI" id="CHEBI:57692"/>
    </ligand>
</feature>
<feature type="binding site" evidence="9">
    <location>
        <begin position="440"/>
        <end position="442"/>
    </location>
    <ligand>
        <name>FAD</name>
        <dbReference type="ChEBI" id="CHEBI:57692"/>
    </ligand>
</feature>
<evidence type="ECO:0000256" key="7">
    <source>
        <dbReference type="ARBA" id="ARBA00048933"/>
    </source>
</evidence>
<evidence type="ECO:0000256" key="9">
    <source>
        <dbReference type="PIRSR" id="PIRSR000362-1"/>
    </source>
</evidence>
<reference evidence="11 12" key="1">
    <citation type="journal article" date="2016" name="Genome Biol. Evol.">
        <title>Divergent and convergent evolution of fungal pathogenicity.</title>
        <authorList>
            <person name="Shang Y."/>
            <person name="Xiao G."/>
            <person name="Zheng P."/>
            <person name="Cen K."/>
            <person name="Zhan S."/>
            <person name="Wang C."/>
        </authorList>
    </citation>
    <scope>NUCLEOTIDE SEQUENCE [LARGE SCALE GENOMIC DNA]</scope>
    <source>
        <strain evidence="11 12">ARSEF 7405</strain>
    </source>
</reference>
<comment type="similarity">
    <text evidence="2 8">Belongs to the ferredoxin--NADP reductase type 1 family.</text>
</comment>
<evidence type="ECO:0000256" key="4">
    <source>
        <dbReference type="ARBA" id="ARBA00022827"/>
    </source>
</evidence>
<feature type="binding site" evidence="9">
    <location>
        <position position="40"/>
    </location>
    <ligand>
        <name>FAD</name>
        <dbReference type="ChEBI" id="CHEBI:57692"/>
    </ligand>
</feature>
<accession>A0A168BEF1</accession>
<dbReference type="Gene3D" id="3.50.50.60">
    <property type="entry name" value="FAD/NAD(P)-binding domain"/>
    <property type="match status" value="1"/>
</dbReference>
<comment type="caution">
    <text evidence="11">The sequence shown here is derived from an EMBL/GenBank/DDBJ whole genome shotgun (WGS) entry which is preliminary data.</text>
</comment>
<dbReference type="EC" id="1.18.1.6" evidence="8"/>
<feature type="binding site" evidence="9">
    <location>
        <position position="11"/>
    </location>
    <ligand>
        <name>FAD</name>
        <dbReference type="ChEBI" id="CHEBI:57692"/>
    </ligand>
</feature>
<evidence type="ECO:0000256" key="6">
    <source>
        <dbReference type="ARBA" id="ARBA00023002"/>
    </source>
</evidence>
<feature type="binding site" evidence="10">
    <location>
        <begin position="148"/>
        <end position="151"/>
    </location>
    <ligand>
        <name>NADP(+)</name>
        <dbReference type="ChEBI" id="CHEBI:58349"/>
    </ligand>
</feature>
<dbReference type="SUPFAM" id="SSF51971">
    <property type="entry name" value="Nucleotide-binding domain"/>
    <property type="match status" value="1"/>
</dbReference>
<dbReference type="AlphaFoldDB" id="A0A168BEF1"/>
<evidence type="ECO:0000256" key="5">
    <source>
        <dbReference type="ARBA" id="ARBA00022857"/>
    </source>
</evidence>
<dbReference type="GO" id="GO:0008860">
    <property type="term" value="F:ferredoxin-NAD+ reductase activity"/>
    <property type="evidence" value="ECO:0007669"/>
    <property type="project" value="EnsemblFungi"/>
</dbReference>
<comment type="cofactor">
    <cofactor evidence="1 8 9">
        <name>FAD</name>
        <dbReference type="ChEBI" id="CHEBI:57692"/>
    </cofactor>
</comment>
<keyword evidence="4 8" id="KW-0274">FAD</keyword>
<dbReference type="VEuPathDB" id="FungiDB:AAP_01687"/>
<dbReference type="GO" id="GO:0071949">
    <property type="term" value="F:FAD binding"/>
    <property type="evidence" value="ECO:0007669"/>
    <property type="project" value="EnsemblFungi"/>
</dbReference>
<proteinExistence type="inferred from homology"/>
<gene>
    <name evidence="11" type="ORF">AAP_01687</name>
</gene>
<evidence type="ECO:0000256" key="8">
    <source>
        <dbReference type="PIRNR" id="PIRNR000362"/>
    </source>
</evidence>
<dbReference type="PANTHER" id="PTHR48467:SF1">
    <property type="entry name" value="GLUTAMATE SYNTHASE 1 [NADH], CHLOROPLASTIC-LIKE"/>
    <property type="match status" value="1"/>
</dbReference>
<keyword evidence="3 8" id="KW-0285">Flavoprotein</keyword>
<dbReference type="GO" id="GO:0005739">
    <property type="term" value="C:mitochondrion"/>
    <property type="evidence" value="ECO:0007669"/>
    <property type="project" value="UniProtKB-SubCell"/>
</dbReference>
<feature type="binding site" evidence="9">
    <location>
        <position position="433"/>
    </location>
    <ligand>
        <name>FAD</name>
        <dbReference type="ChEBI" id="CHEBI:57692"/>
    </ligand>
</feature>
<dbReference type="Gene3D" id="3.40.50.720">
    <property type="entry name" value="NAD(P)-binding Rossmann-like Domain"/>
    <property type="match status" value="1"/>
</dbReference>
<feature type="binding site" evidence="10">
    <location>
        <position position="204"/>
    </location>
    <ligand>
        <name>NADP(+)</name>
        <dbReference type="ChEBI" id="CHEBI:58349"/>
    </ligand>
</feature>
<evidence type="ECO:0000313" key="12">
    <source>
        <dbReference type="Proteomes" id="UP000242877"/>
    </source>
</evidence>
<evidence type="ECO:0000313" key="11">
    <source>
        <dbReference type="EMBL" id="KZZ95199.1"/>
    </source>
</evidence>
<comment type="catalytic activity">
    <reaction evidence="7 8">
        <text>2 reduced [adrenodoxin] + NADP(+) + H(+) = 2 oxidized [adrenodoxin] + NADPH</text>
        <dbReference type="Rhea" id="RHEA:42312"/>
        <dbReference type="Rhea" id="RHEA-COMP:9998"/>
        <dbReference type="Rhea" id="RHEA-COMP:9999"/>
        <dbReference type="ChEBI" id="CHEBI:15378"/>
        <dbReference type="ChEBI" id="CHEBI:33737"/>
        <dbReference type="ChEBI" id="CHEBI:33738"/>
        <dbReference type="ChEBI" id="CHEBI:57783"/>
        <dbReference type="ChEBI" id="CHEBI:58349"/>
        <dbReference type="EC" id="1.18.1.6"/>
    </reaction>
</comment>
<comment type="subcellular location">
    <subcellularLocation>
        <location evidence="8">Mitochondrion</location>
    </subcellularLocation>
</comment>
<name>A0A168BEF1_9EURO</name>
<dbReference type="Proteomes" id="UP000242877">
    <property type="component" value="Unassembled WGS sequence"/>
</dbReference>
<dbReference type="GO" id="GO:0004324">
    <property type="term" value="F:ferredoxin-NADP+ reductase activity"/>
    <property type="evidence" value="ECO:0007669"/>
    <property type="project" value="EnsemblFungi"/>
</dbReference>
<dbReference type="PIRSF" id="PIRSF000362">
    <property type="entry name" value="FNR"/>
    <property type="match status" value="1"/>
</dbReference>
<keyword evidence="12" id="KW-1185">Reference proteome</keyword>
<dbReference type="PRINTS" id="PR00419">
    <property type="entry name" value="ADXRDTASE"/>
</dbReference>
<keyword evidence="5 8" id="KW-0521">NADP</keyword>
<feature type="binding site" evidence="10">
    <location>
        <begin position="192"/>
        <end position="193"/>
    </location>
    <ligand>
        <name>NADP(+)</name>
        <dbReference type="ChEBI" id="CHEBI:58349"/>
    </ligand>
</feature>
<dbReference type="PANTHER" id="PTHR48467">
    <property type="entry name" value="GLUTAMATE SYNTHASE 1 [NADH], CHLOROPLASTIC-LIKE"/>
    <property type="match status" value="1"/>
</dbReference>
<dbReference type="InterPro" id="IPR021163">
    <property type="entry name" value="Ferredox_Rdtase_adrenod"/>
</dbReference>
<feature type="binding site" evidence="9">
    <location>
        <position position="76"/>
    </location>
    <ligand>
        <name>FAD</name>
        <dbReference type="ChEBI" id="CHEBI:57692"/>
    </ligand>
</feature>
<dbReference type="SUPFAM" id="SSF51905">
    <property type="entry name" value="FAD/NAD(P)-binding domain"/>
    <property type="match status" value="1"/>
</dbReference>
<dbReference type="EMBL" id="AZGZ01000005">
    <property type="protein sequence ID" value="KZZ95199.1"/>
    <property type="molecule type" value="Genomic_DNA"/>
</dbReference>
<evidence type="ECO:0000256" key="2">
    <source>
        <dbReference type="ARBA" id="ARBA00008312"/>
    </source>
</evidence>
<dbReference type="OrthoDB" id="333024at2759"/>
<sequence length="526" mass="58461">MRVAIVGSGPAGFYAALRLMARVEDVYVDMYEKLPTPFGLVRYGVAPDHPEVKNCEEKFTEVAESPRFRFIGNIELGRQLPLRAIKEHYDAILFSYGAPLDRSSGIINSHLQGVHSARSFVGWYNGLPEHKDLNFDLSSAEEAVVIGNGNVALDVARILLTDVDELRKTDITEQAIEELKKSRVKRVRVVGRRGLMQASFTIKEVRELVRLPNVAFKPISPANFPPADILGSLDRAQNRILDLLRKASSAPSPESSSKRFSLDFLMQPVAFEDHPEVPTNHVHRTTFQTMQPDPASAHLKSGRVNGIHYENETEGLQQACNLIDILSSKDQFESRQDIPFIGKDFPPNLTSTGKNSGRWTQGISIPSDIVFTSIGYKSTSLVNAKEDLCMPFDESAGHFPQDGYGRILSDVTTKDQPPQTKFKPLPGLYCAGWVKTGPKGVIATTMTDAFTTAETIAKDWAAKIADLSGERAQGWEGVKAEVDALGLRPTTWEDWKKIDKIERERGAEKGKLREKVVDVKEMLELL</sequence>
<dbReference type="InterPro" id="IPR055275">
    <property type="entry name" value="Ferredox_Rdtase"/>
</dbReference>
<keyword evidence="8" id="KW-0496">Mitochondrion</keyword>
<keyword evidence="6 8" id="KW-0560">Oxidoreductase</keyword>